<keyword evidence="2 6" id="KW-0863">Zinc-finger</keyword>
<feature type="compositionally biased region" description="Polar residues" evidence="7">
    <location>
        <begin position="354"/>
        <end position="367"/>
    </location>
</feature>
<feature type="compositionally biased region" description="Low complexity" evidence="7">
    <location>
        <begin position="71"/>
        <end position="82"/>
    </location>
</feature>
<dbReference type="GO" id="GO:0008270">
    <property type="term" value="F:zinc ion binding"/>
    <property type="evidence" value="ECO:0007669"/>
    <property type="project" value="UniProtKB-KW"/>
</dbReference>
<protein>
    <recommendedName>
        <fullName evidence="8">GATA-type domain-containing protein</fullName>
    </recommendedName>
</protein>
<reference evidence="9 10" key="1">
    <citation type="submission" date="2016-07" db="EMBL/GenBank/DDBJ databases">
        <title>Draft genome of the white-rot fungus Obba rivulosa 3A-2.</title>
        <authorList>
            <consortium name="DOE Joint Genome Institute"/>
            <person name="Miettinen O."/>
            <person name="Riley R."/>
            <person name="Acob R."/>
            <person name="Barry K."/>
            <person name="Cullen D."/>
            <person name="De Vries R."/>
            <person name="Hainaut M."/>
            <person name="Hatakka A."/>
            <person name="Henrissat B."/>
            <person name="Hilden K."/>
            <person name="Kuo R."/>
            <person name="Labutti K."/>
            <person name="Lipzen A."/>
            <person name="Makela M.R."/>
            <person name="Sandor L."/>
            <person name="Spatafora J.W."/>
            <person name="Grigoriev I.V."/>
            <person name="Hibbett D.S."/>
        </authorList>
    </citation>
    <scope>NUCLEOTIDE SEQUENCE [LARGE SCALE GENOMIC DNA]</scope>
    <source>
        <strain evidence="9 10">3A-2</strain>
    </source>
</reference>
<feature type="compositionally biased region" description="Basic and acidic residues" evidence="7">
    <location>
        <begin position="58"/>
        <end position="70"/>
    </location>
</feature>
<feature type="compositionally biased region" description="Pro residues" evidence="7">
    <location>
        <begin position="223"/>
        <end position="259"/>
    </location>
</feature>
<proteinExistence type="predicted"/>
<accession>A0A8E2AI46</accession>
<dbReference type="Gene3D" id="3.30.50.10">
    <property type="entry name" value="Erythroid Transcription Factor GATA-1, subunit A"/>
    <property type="match status" value="1"/>
</dbReference>
<evidence type="ECO:0000313" key="9">
    <source>
        <dbReference type="EMBL" id="OCH84918.1"/>
    </source>
</evidence>
<dbReference type="InterPro" id="IPR013088">
    <property type="entry name" value="Znf_NHR/GATA"/>
</dbReference>
<gene>
    <name evidence="9" type="ORF">OBBRIDRAFT_821715</name>
</gene>
<keyword evidence="10" id="KW-1185">Reference proteome</keyword>
<dbReference type="Proteomes" id="UP000250043">
    <property type="component" value="Unassembled WGS sequence"/>
</dbReference>
<dbReference type="Pfam" id="PF00320">
    <property type="entry name" value="GATA"/>
    <property type="match status" value="1"/>
</dbReference>
<dbReference type="PANTHER" id="PTHR47172:SF24">
    <property type="entry name" value="GATA ZINC FINGER DOMAIN-CONTAINING PROTEIN 14-RELATED"/>
    <property type="match status" value="1"/>
</dbReference>
<dbReference type="AlphaFoldDB" id="A0A8E2AI46"/>
<dbReference type="PROSITE" id="PS00344">
    <property type="entry name" value="GATA_ZN_FINGER_1"/>
    <property type="match status" value="1"/>
</dbReference>
<evidence type="ECO:0000259" key="8">
    <source>
        <dbReference type="PROSITE" id="PS50114"/>
    </source>
</evidence>
<evidence type="ECO:0000313" key="10">
    <source>
        <dbReference type="Proteomes" id="UP000250043"/>
    </source>
</evidence>
<organism evidence="9 10">
    <name type="scientific">Obba rivulosa</name>
    <dbReference type="NCBI Taxonomy" id="1052685"/>
    <lineage>
        <taxon>Eukaryota</taxon>
        <taxon>Fungi</taxon>
        <taxon>Dikarya</taxon>
        <taxon>Basidiomycota</taxon>
        <taxon>Agaricomycotina</taxon>
        <taxon>Agaricomycetes</taxon>
        <taxon>Polyporales</taxon>
        <taxon>Gelatoporiaceae</taxon>
        <taxon>Obba</taxon>
    </lineage>
</organism>
<feature type="compositionally biased region" description="Polar residues" evidence="7">
    <location>
        <begin position="507"/>
        <end position="525"/>
    </location>
</feature>
<dbReference type="InterPro" id="IPR000679">
    <property type="entry name" value="Znf_GATA"/>
</dbReference>
<keyword evidence="3" id="KW-0862">Zinc</keyword>
<name>A0A8E2AI46_9APHY</name>
<dbReference type="SUPFAM" id="SSF57716">
    <property type="entry name" value="Glucocorticoid receptor-like (DNA-binding domain)"/>
    <property type="match status" value="1"/>
</dbReference>
<feature type="region of interest" description="Disordered" evidence="7">
    <location>
        <begin position="507"/>
        <end position="633"/>
    </location>
</feature>
<feature type="compositionally biased region" description="Pro residues" evidence="7">
    <location>
        <begin position="159"/>
        <end position="173"/>
    </location>
</feature>
<dbReference type="PANTHER" id="PTHR47172">
    <property type="entry name" value="OS01G0976800 PROTEIN"/>
    <property type="match status" value="1"/>
</dbReference>
<evidence type="ECO:0000256" key="7">
    <source>
        <dbReference type="SAM" id="MobiDB-lite"/>
    </source>
</evidence>
<dbReference type="GO" id="GO:0043565">
    <property type="term" value="F:sequence-specific DNA binding"/>
    <property type="evidence" value="ECO:0007669"/>
    <property type="project" value="InterPro"/>
</dbReference>
<feature type="compositionally biased region" description="Basic and acidic residues" evidence="7">
    <location>
        <begin position="369"/>
        <end position="388"/>
    </location>
</feature>
<evidence type="ECO:0000256" key="1">
    <source>
        <dbReference type="ARBA" id="ARBA00022723"/>
    </source>
</evidence>
<evidence type="ECO:0000256" key="4">
    <source>
        <dbReference type="ARBA" id="ARBA00023015"/>
    </source>
</evidence>
<evidence type="ECO:0000256" key="6">
    <source>
        <dbReference type="PROSITE-ProRule" id="PRU00094"/>
    </source>
</evidence>
<keyword evidence="4" id="KW-0805">Transcription regulation</keyword>
<feature type="compositionally biased region" description="Polar residues" evidence="7">
    <location>
        <begin position="570"/>
        <end position="581"/>
    </location>
</feature>
<feature type="region of interest" description="Disordered" evidence="7">
    <location>
        <begin position="351"/>
        <end position="460"/>
    </location>
</feature>
<dbReference type="PROSITE" id="PS50114">
    <property type="entry name" value="GATA_ZN_FINGER_2"/>
    <property type="match status" value="1"/>
</dbReference>
<feature type="domain" description="GATA-type" evidence="8">
    <location>
        <begin position="445"/>
        <end position="480"/>
    </location>
</feature>
<feature type="compositionally biased region" description="Polar residues" evidence="7">
    <location>
        <begin position="400"/>
        <end position="413"/>
    </location>
</feature>
<keyword evidence="5" id="KW-0804">Transcription</keyword>
<dbReference type="GO" id="GO:0006355">
    <property type="term" value="P:regulation of DNA-templated transcription"/>
    <property type="evidence" value="ECO:0007669"/>
    <property type="project" value="InterPro"/>
</dbReference>
<feature type="compositionally biased region" description="Polar residues" evidence="7">
    <location>
        <begin position="16"/>
        <end position="26"/>
    </location>
</feature>
<evidence type="ECO:0000256" key="2">
    <source>
        <dbReference type="ARBA" id="ARBA00022771"/>
    </source>
</evidence>
<evidence type="ECO:0000256" key="3">
    <source>
        <dbReference type="ARBA" id="ARBA00022833"/>
    </source>
</evidence>
<evidence type="ECO:0000256" key="5">
    <source>
        <dbReference type="ARBA" id="ARBA00023163"/>
    </source>
</evidence>
<keyword evidence="1" id="KW-0479">Metal-binding</keyword>
<feature type="region of interest" description="Disordered" evidence="7">
    <location>
        <begin position="1"/>
        <end position="260"/>
    </location>
</feature>
<dbReference type="SMART" id="SM00401">
    <property type="entry name" value="ZnF_GATA"/>
    <property type="match status" value="1"/>
</dbReference>
<dbReference type="EMBL" id="KV722622">
    <property type="protein sequence ID" value="OCH84918.1"/>
    <property type="molecule type" value="Genomic_DNA"/>
</dbReference>
<sequence>MASAHQPSHSYPHPHATQQPGLQTNDFRLPSIKDLNFQYRSPQNQGGAPLSNGVGQPEHARAPPARHDSSWARSSSSSAAPANGQSMPHEQPKARQYPPQKSEAQYATPGVPLSQQNSPAMGAPNGSNAGPTRGDAPSTAPPKRARSPVNQSPAQSPHTPYPPHNSYPPPPAGTPYRPAAVPVALPSPHEAPHQPAFSHSPPGYASYPPPPPHMAQRHYAMSPPHPHPHPPPTAPVHSYAPPPPQHWQHAPPPPAPQQVPPAHQMNGFARTTPLVPANIETRNAPQAEPDKTAQQHYLHQLAQHCSCLYAWSTRYAHLQATMPHLQPPPPELAEMNWRAIEVARILEHLRRLSSPDQGQPKDSSATSAVEEHSRPPKRPWEEASRDEEGTPAPNAYPEVSYSQSSEKVQSTAEQDMEIIRSKRATSTGGNAPGQPKSKYRKRSRATPPGKCHSCNIRETPEWRRGPDGARTLCNACGLHYAKLMRKREKASADGKAVPIDLQTLRASTASARGSEQGEQSHSQPQLHHPSPAAAPPSYDHQKHAPPMHQGQHHSPTHPHGGTYQLMPAPNSGQPSAGQQHQMMPPPPPPASAHSEGGVPPPPWMTSSSSGRAGYAPDHQSYLRTPSHGRGSPH</sequence>
<dbReference type="OrthoDB" id="2162994at2759"/>
<feature type="compositionally biased region" description="Polar residues" evidence="7">
    <location>
        <begin position="113"/>
        <end position="130"/>
    </location>
</feature>
<dbReference type="CDD" id="cd00202">
    <property type="entry name" value="ZnF_GATA"/>
    <property type="match status" value="1"/>
</dbReference>